<feature type="transmembrane region" description="Helical" evidence="2">
    <location>
        <begin position="80"/>
        <end position="99"/>
    </location>
</feature>
<gene>
    <name evidence="3" type="ORF">G3M56_003695</name>
</gene>
<name>A0A7T7F2X7_9BACT</name>
<feature type="region of interest" description="Disordered" evidence="1">
    <location>
        <begin position="1"/>
        <end position="25"/>
    </location>
</feature>
<feature type="transmembrane region" description="Helical" evidence="2">
    <location>
        <begin position="111"/>
        <end position="129"/>
    </location>
</feature>
<dbReference type="RefSeq" id="WP_164365031.1">
    <property type="nucleotide sequence ID" value="NZ_CP066776.1"/>
</dbReference>
<evidence type="ECO:0000313" key="4">
    <source>
        <dbReference type="Proteomes" id="UP000475117"/>
    </source>
</evidence>
<keyword evidence="2" id="KW-1133">Transmembrane helix</keyword>
<reference evidence="3 4" key="1">
    <citation type="submission" date="2020-12" db="EMBL/GenBank/DDBJ databases">
        <title>Sulforoseuscoccus oceanibium gen. nov., sp. nov., a representative of the phylum Verrucomicrobia with special cytoplasmic membrane, and proposal of Sulforoseuscoccusaceae fam. nov.</title>
        <authorList>
            <person name="Xi F."/>
        </authorList>
    </citation>
    <scope>NUCLEOTIDE SEQUENCE [LARGE SCALE GENOMIC DNA]</scope>
    <source>
        <strain evidence="3 4">T37</strain>
    </source>
</reference>
<proteinExistence type="predicted"/>
<protein>
    <submittedName>
        <fullName evidence="3">NnrS family protein</fullName>
    </submittedName>
</protein>
<sequence>MDRPATSDPNLSSAPQPTASSRGGRCAARRARLAQAPFRELLLAEPYRWFFPLAVLIGIAAVLLWPAFYQHWIDYQPKTSHARLMIQGFIGGFAFGFLGTAIPKVLNTHRFFFGELATFATAYLASSGFHLANRTVAGDAFFLIALVTFMISAGTRAALRKDLPPPGFLLVGAGMLCGISGTVLFLSGHALEFNATREQWAGLLLYQGFMLLPLIGIGAFLFPRFFKTDNKQIFPSNPYPTEQWTRRAKLAGTAAALIILSFFLEVEGIVRWGAWLRAATCFAYLASETGFWKRSEATGVLPAALRTGLICLIIAALAAGWVQANRIALDHILYIGGLGLIALVVGTRVLYGHAGRTKAMGQWLIPLCVVFGLILIAMVLRVTADFTPQVKTAHYLYSALVWAAATTVWAIAMAPLLIQRRDP</sequence>
<dbReference type="EMBL" id="CP066776">
    <property type="protein sequence ID" value="QQL45703.1"/>
    <property type="molecule type" value="Genomic_DNA"/>
</dbReference>
<organism evidence="3 4">
    <name type="scientific">Sulfuriroseicoccus oceanibius</name>
    <dbReference type="NCBI Taxonomy" id="2707525"/>
    <lineage>
        <taxon>Bacteria</taxon>
        <taxon>Pseudomonadati</taxon>
        <taxon>Verrucomicrobiota</taxon>
        <taxon>Verrucomicrobiia</taxon>
        <taxon>Verrucomicrobiales</taxon>
        <taxon>Verrucomicrobiaceae</taxon>
        <taxon>Sulfuriroseicoccus</taxon>
    </lineage>
</organism>
<dbReference type="Pfam" id="PF05940">
    <property type="entry name" value="NnrS"/>
    <property type="match status" value="1"/>
</dbReference>
<accession>A0A7T7F2X7</accession>
<feature type="transmembrane region" description="Helical" evidence="2">
    <location>
        <begin position="363"/>
        <end position="383"/>
    </location>
</feature>
<dbReference type="KEGG" id="soa:G3M56_003695"/>
<dbReference type="InterPro" id="IPR010266">
    <property type="entry name" value="NnrS"/>
</dbReference>
<dbReference type="Proteomes" id="UP000475117">
    <property type="component" value="Chromosome"/>
</dbReference>
<feature type="transmembrane region" description="Helical" evidence="2">
    <location>
        <begin position="49"/>
        <end position="68"/>
    </location>
</feature>
<feature type="transmembrane region" description="Helical" evidence="2">
    <location>
        <begin position="203"/>
        <end position="226"/>
    </location>
</feature>
<feature type="compositionally biased region" description="Polar residues" evidence="1">
    <location>
        <begin position="7"/>
        <end position="18"/>
    </location>
</feature>
<evidence type="ECO:0000256" key="1">
    <source>
        <dbReference type="SAM" id="MobiDB-lite"/>
    </source>
</evidence>
<keyword evidence="2" id="KW-0472">Membrane</keyword>
<feature type="transmembrane region" description="Helical" evidence="2">
    <location>
        <begin position="168"/>
        <end position="191"/>
    </location>
</feature>
<keyword evidence="4" id="KW-1185">Reference proteome</keyword>
<evidence type="ECO:0000256" key="2">
    <source>
        <dbReference type="SAM" id="Phobius"/>
    </source>
</evidence>
<dbReference type="AlphaFoldDB" id="A0A7T7F2X7"/>
<evidence type="ECO:0000313" key="3">
    <source>
        <dbReference type="EMBL" id="QQL45703.1"/>
    </source>
</evidence>
<keyword evidence="2" id="KW-0812">Transmembrane</keyword>
<feature type="transmembrane region" description="Helical" evidence="2">
    <location>
        <begin position="299"/>
        <end position="319"/>
    </location>
</feature>
<feature type="transmembrane region" description="Helical" evidence="2">
    <location>
        <begin position="141"/>
        <end position="159"/>
    </location>
</feature>
<feature type="transmembrane region" description="Helical" evidence="2">
    <location>
        <begin position="395"/>
        <end position="418"/>
    </location>
</feature>
<feature type="transmembrane region" description="Helical" evidence="2">
    <location>
        <begin position="331"/>
        <end position="351"/>
    </location>
</feature>